<name>A0A7J7P252_9MAGN</name>
<comment type="caution">
    <text evidence="1">The sequence shown here is derived from an EMBL/GenBank/DDBJ whole genome shotgun (WGS) entry which is preliminary data.</text>
</comment>
<gene>
    <name evidence="1" type="ORF">GIB67_042659</name>
</gene>
<organism evidence="1 2">
    <name type="scientific">Kingdonia uniflora</name>
    <dbReference type="NCBI Taxonomy" id="39325"/>
    <lineage>
        <taxon>Eukaryota</taxon>
        <taxon>Viridiplantae</taxon>
        <taxon>Streptophyta</taxon>
        <taxon>Embryophyta</taxon>
        <taxon>Tracheophyta</taxon>
        <taxon>Spermatophyta</taxon>
        <taxon>Magnoliopsida</taxon>
        <taxon>Ranunculales</taxon>
        <taxon>Circaeasteraceae</taxon>
        <taxon>Kingdonia</taxon>
    </lineage>
</organism>
<sequence length="89" mass="9848">SSCLSLSQTSSSPNNLYLTLPLLLPYIFFKPPSRTSPQEYYGVSTSIESFRIMIFRVSDIGVLGLVLVKLPGLSLKFDFLATLRLGCPM</sequence>
<keyword evidence="2" id="KW-1185">Reference proteome</keyword>
<reference evidence="1 2" key="1">
    <citation type="journal article" date="2020" name="IScience">
        <title>Genome Sequencing of the Endangered Kingdonia uniflora (Circaeasteraceae, Ranunculales) Reveals Potential Mechanisms of Evolutionary Specialization.</title>
        <authorList>
            <person name="Sun Y."/>
            <person name="Deng T."/>
            <person name="Zhang A."/>
            <person name="Moore M.J."/>
            <person name="Landis J.B."/>
            <person name="Lin N."/>
            <person name="Zhang H."/>
            <person name="Zhang X."/>
            <person name="Huang J."/>
            <person name="Zhang X."/>
            <person name="Sun H."/>
            <person name="Wang H."/>
        </authorList>
    </citation>
    <scope>NUCLEOTIDE SEQUENCE [LARGE SCALE GENOMIC DNA]</scope>
    <source>
        <strain evidence="1">TB1705</strain>
        <tissue evidence="1">Leaf</tissue>
    </source>
</reference>
<protein>
    <submittedName>
        <fullName evidence="1">Uncharacterized protein</fullName>
    </submittedName>
</protein>
<evidence type="ECO:0000313" key="2">
    <source>
        <dbReference type="Proteomes" id="UP000541444"/>
    </source>
</evidence>
<feature type="non-terminal residue" evidence="1">
    <location>
        <position position="1"/>
    </location>
</feature>
<dbReference type="Proteomes" id="UP000541444">
    <property type="component" value="Unassembled WGS sequence"/>
</dbReference>
<evidence type="ECO:0000313" key="1">
    <source>
        <dbReference type="EMBL" id="KAF6173529.1"/>
    </source>
</evidence>
<dbReference type="EMBL" id="JACGCM010000338">
    <property type="protein sequence ID" value="KAF6173529.1"/>
    <property type="molecule type" value="Genomic_DNA"/>
</dbReference>
<accession>A0A7J7P252</accession>
<dbReference type="AlphaFoldDB" id="A0A7J7P252"/>
<proteinExistence type="predicted"/>